<dbReference type="InterPro" id="IPR011066">
    <property type="entry name" value="MscS_channel_C_sf"/>
</dbReference>
<keyword evidence="7" id="KW-0406">Ion transport</keyword>
<evidence type="ECO:0000256" key="6">
    <source>
        <dbReference type="ARBA" id="ARBA00023136"/>
    </source>
</evidence>
<evidence type="ECO:0000259" key="10">
    <source>
        <dbReference type="Pfam" id="PF00924"/>
    </source>
</evidence>
<keyword evidence="3" id="KW-1003">Cell membrane</keyword>
<evidence type="ECO:0000256" key="9">
    <source>
        <dbReference type="SAM" id="SignalP"/>
    </source>
</evidence>
<feature type="transmembrane region" description="Helical" evidence="7">
    <location>
        <begin position="81"/>
        <end position="103"/>
    </location>
</feature>
<protein>
    <recommendedName>
        <fullName evidence="7">Small-conductance mechanosensitive channel</fullName>
    </recommendedName>
</protein>
<dbReference type="Gene3D" id="1.10.287.1260">
    <property type="match status" value="1"/>
</dbReference>
<proteinExistence type="inferred from homology"/>
<feature type="domain" description="Mechanosensitive ion channel MscS" evidence="10">
    <location>
        <begin position="171"/>
        <end position="238"/>
    </location>
</feature>
<dbReference type="RefSeq" id="WP_280940780.1">
    <property type="nucleotide sequence ID" value="NZ_JARYGX010000003.1"/>
</dbReference>
<comment type="caution">
    <text evidence="11">The sequence shown here is derived from an EMBL/GenBank/DDBJ whole genome shotgun (WGS) entry which is preliminary data.</text>
</comment>
<dbReference type="SUPFAM" id="SSF82689">
    <property type="entry name" value="Mechanosensitive channel protein MscS (YggB), C-terminal domain"/>
    <property type="match status" value="1"/>
</dbReference>
<evidence type="ECO:0000256" key="8">
    <source>
        <dbReference type="SAM" id="MobiDB-lite"/>
    </source>
</evidence>
<comment type="similarity">
    <text evidence="2 7">Belongs to the MscS (TC 1.A.23) family.</text>
</comment>
<reference evidence="11" key="1">
    <citation type="journal article" date="2007" name="Int. J. Syst. Evol. Microbiol.">
        <title>Luteimonas composti sp. nov., a moderately thermophilic bacterium isolated from food waste.</title>
        <authorList>
            <person name="Young C.C."/>
            <person name="Kampfer P."/>
            <person name="Chen W.M."/>
            <person name="Yen W.S."/>
            <person name="Arun A.B."/>
            <person name="Lai W.A."/>
            <person name="Shen F.T."/>
            <person name="Rekha P.D."/>
            <person name="Lin K.Y."/>
            <person name="Chou J.H."/>
        </authorList>
    </citation>
    <scope>NUCLEOTIDE SEQUENCE</scope>
    <source>
        <strain evidence="11">CC-YY355</strain>
    </source>
</reference>
<comment type="subunit">
    <text evidence="7">Homoheptamer.</text>
</comment>
<dbReference type="InterPro" id="IPR023408">
    <property type="entry name" value="MscS_beta-dom_sf"/>
</dbReference>
<comment type="caution">
    <text evidence="7">Lacks conserved residue(s) required for the propagation of feature annotation.</text>
</comment>
<feature type="transmembrane region" description="Helical" evidence="7">
    <location>
        <begin position="124"/>
        <end position="144"/>
    </location>
</feature>
<dbReference type="InterPro" id="IPR045275">
    <property type="entry name" value="MscS_archaea/bacteria_type"/>
</dbReference>
<reference evidence="11" key="2">
    <citation type="submission" date="2023-04" db="EMBL/GenBank/DDBJ databases">
        <authorList>
            <person name="Sun J.-Q."/>
        </authorList>
    </citation>
    <scope>NUCLEOTIDE SEQUENCE</scope>
    <source>
        <strain evidence="11">CC-YY355</strain>
    </source>
</reference>
<dbReference type="PANTHER" id="PTHR30221:SF1">
    <property type="entry name" value="SMALL-CONDUCTANCE MECHANOSENSITIVE CHANNEL"/>
    <property type="match status" value="1"/>
</dbReference>
<keyword evidence="5 7" id="KW-1133">Transmembrane helix</keyword>
<keyword evidence="7" id="KW-0407">Ion channel</keyword>
<sequence length="391" mass="41781">MPAPSWRPVRAFALLLSILLLAAAPALAMQEAPPAAPTANEPAAGGATATDLAQPLPPPETDLRGRFDFAFDKLSAGLTAFIAWLPLLAVAVLIVAFAAWLAGFVSRRLHLLRLRTDNPYMNGLIRNVVRAVIVLFGVVVALNLLNATALVTAVLGSAGVVGLVLGFAFKDIAENYVAGILLSLRQPFAPGHHVVIDGNEGKVVALHSRTTVLMTMEGNELRLPNALVFKAIILNYSRNPNRRFDFTIPIDLAQSIRSAQSLALEQICGIDGLLQDPGPSWTVHEYGPGGIVLRFFGWVDQRSSDLGKVRSEAIRRVKAAFAEAGIEAPRTTYHILNVRTAVDDAPSAQVEPVNGAIADTSVNRDIDRQLAQAQQEAAADTNLLEPPTGNP</sequence>
<dbReference type="InterPro" id="IPR010920">
    <property type="entry name" value="LSM_dom_sf"/>
</dbReference>
<keyword evidence="7" id="KW-0997">Cell inner membrane</keyword>
<dbReference type="Gene3D" id="2.30.30.60">
    <property type="match status" value="1"/>
</dbReference>
<keyword evidence="9" id="KW-0732">Signal</keyword>
<feature type="region of interest" description="Disordered" evidence="8">
    <location>
        <begin position="370"/>
        <end position="391"/>
    </location>
</feature>
<evidence type="ECO:0000256" key="7">
    <source>
        <dbReference type="RuleBase" id="RU369025"/>
    </source>
</evidence>
<dbReference type="EMBL" id="JARYGX010000003">
    <property type="protein sequence ID" value="MDH7451575.1"/>
    <property type="molecule type" value="Genomic_DNA"/>
</dbReference>
<evidence type="ECO:0000313" key="12">
    <source>
        <dbReference type="Proteomes" id="UP001160550"/>
    </source>
</evidence>
<dbReference type="Gene3D" id="3.30.70.100">
    <property type="match status" value="1"/>
</dbReference>
<accession>A0ABT6MLU3</accession>
<dbReference type="InterPro" id="IPR011014">
    <property type="entry name" value="MscS_channel_TM-2"/>
</dbReference>
<evidence type="ECO:0000256" key="3">
    <source>
        <dbReference type="ARBA" id="ARBA00022475"/>
    </source>
</evidence>
<comment type="function">
    <text evidence="7">Mechanosensitive channel that participates in the regulation of osmotic pressure changes within the cell, opening in response to stretch forces in the membrane lipid bilayer, without the need for other proteins. Contributes to normal resistance to hypoosmotic shock. Forms an ion channel of 1.0 nanosiemens conductance with a slight preference for anions.</text>
</comment>
<dbReference type="SUPFAM" id="SSF82861">
    <property type="entry name" value="Mechanosensitive channel protein MscS (YggB), transmembrane region"/>
    <property type="match status" value="1"/>
</dbReference>
<feature type="compositionally biased region" description="Low complexity" evidence="8">
    <location>
        <begin position="370"/>
        <end position="379"/>
    </location>
</feature>
<dbReference type="Pfam" id="PF00924">
    <property type="entry name" value="MS_channel_2nd"/>
    <property type="match status" value="1"/>
</dbReference>
<evidence type="ECO:0000313" key="11">
    <source>
        <dbReference type="EMBL" id="MDH7451575.1"/>
    </source>
</evidence>
<keyword evidence="4 7" id="KW-0812">Transmembrane</keyword>
<organism evidence="11 12">
    <name type="scientific">Luteimonas composti</name>
    <dbReference type="NCBI Taxonomy" id="398257"/>
    <lineage>
        <taxon>Bacteria</taxon>
        <taxon>Pseudomonadati</taxon>
        <taxon>Pseudomonadota</taxon>
        <taxon>Gammaproteobacteria</taxon>
        <taxon>Lysobacterales</taxon>
        <taxon>Lysobacteraceae</taxon>
        <taxon>Luteimonas</taxon>
    </lineage>
</organism>
<feature type="compositionally biased region" description="Low complexity" evidence="8">
    <location>
        <begin position="34"/>
        <end position="50"/>
    </location>
</feature>
<feature type="transmembrane region" description="Helical" evidence="7">
    <location>
        <begin position="150"/>
        <end position="169"/>
    </location>
</feature>
<keyword evidence="7" id="KW-0813">Transport</keyword>
<keyword evidence="12" id="KW-1185">Reference proteome</keyword>
<dbReference type="PANTHER" id="PTHR30221">
    <property type="entry name" value="SMALL-CONDUCTANCE MECHANOSENSITIVE CHANNEL"/>
    <property type="match status" value="1"/>
</dbReference>
<comment type="subcellular location">
    <subcellularLocation>
        <location evidence="7">Cell inner membrane</location>
        <topology evidence="7">Multi-pass membrane protein</topology>
    </subcellularLocation>
    <subcellularLocation>
        <location evidence="1">Cell membrane</location>
        <topology evidence="1">Multi-pass membrane protein</topology>
    </subcellularLocation>
</comment>
<evidence type="ECO:0000256" key="1">
    <source>
        <dbReference type="ARBA" id="ARBA00004651"/>
    </source>
</evidence>
<feature type="region of interest" description="Disordered" evidence="8">
    <location>
        <begin position="34"/>
        <end position="55"/>
    </location>
</feature>
<name>A0ABT6MLU3_9GAMM</name>
<dbReference type="InterPro" id="IPR006685">
    <property type="entry name" value="MscS_channel_2nd"/>
</dbReference>
<gene>
    <name evidence="11" type="ORF">QF205_00575</name>
</gene>
<evidence type="ECO:0000256" key="5">
    <source>
        <dbReference type="ARBA" id="ARBA00022989"/>
    </source>
</evidence>
<feature type="signal peptide" evidence="9">
    <location>
        <begin position="1"/>
        <end position="28"/>
    </location>
</feature>
<evidence type="ECO:0000256" key="4">
    <source>
        <dbReference type="ARBA" id="ARBA00022692"/>
    </source>
</evidence>
<keyword evidence="6 7" id="KW-0472">Membrane</keyword>
<evidence type="ECO:0000256" key="2">
    <source>
        <dbReference type="ARBA" id="ARBA00008017"/>
    </source>
</evidence>
<dbReference type="Proteomes" id="UP001160550">
    <property type="component" value="Unassembled WGS sequence"/>
</dbReference>
<dbReference type="SUPFAM" id="SSF50182">
    <property type="entry name" value="Sm-like ribonucleoproteins"/>
    <property type="match status" value="1"/>
</dbReference>
<feature type="chain" id="PRO_5046822943" description="Small-conductance mechanosensitive channel" evidence="9">
    <location>
        <begin position="29"/>
        <end position="391"/>
    </location>
</feature>